<evidence type="ECO:0000313" key="2">
    <source>
        <dbReference type="EMBL" id="CAB3401598.1"/>
    </source>
</evidence>
<organism evidence="2 3">
    <name type="scientific">Caenorhabditis bovis</name>
    <dbReference type="NCBI Taxonomy" id="2654633"/>
    <lineage>
        <taxon>Eukaryota</taxon>
        <taxon>Metazoa</taxon>
        <taxon>Ecdysozoa</taxon>
        <taxon>Nematoda</taxon>
        <taxon>Chromadorea</taxon>
        <taxon>Rhabditida</taxon>
        <taxon>Rhabditina</taxon>
        <taxon>Rhabditomorpha</taxon>
        <taxon>Rhabditoidea</taxon>
        <taxon>Rhabditidae</taxon>
        <taxon>Peloderinae</taxon>
        <taxon>Caenorhabditis</taxon>
    </lineage>
</organism>
<dbReference type="InterPro" id="IPR000210">
    <property type="entry name" value="BTB/POZ_dom"/>
</dbReference>
<keyword evidence="3" id="KW-1185">Reference proteome</keyword>
<name>A0A8S1ENM2_9PELO</name>
<evidence type="ECO:0000313" key="3">
    <source>
        <dbReference type="Proteomes" id="UP000494206"/>
    </source>
</evidence>
<dbReference type="EMBL" id="CADEPM010000003">
    <property type="protein sequence ID" value="CAB3401598.1"/>
    <property type="molecule type" value="Genomic_DNA"/>
</dbReference>
<reference evidence="2 3" key="1">
    <citation type="submission" date="2020-04" db="EMBL/GenBank/DDBJ databases">
        <authorList>
            <person name="Laetsch R D."/>
            <person name="Stevens L."/>
            <person name="Kumar S."/>
            <person name="Blaxter L. M."/>
        </authorList>
    </citation>
    <scope>NUCLEOTIDE SEQUENCE [LARGE SCALE GENOMIC DNA]</scope>
</reference>
<sequence length="211" mass="24202">MPSSLYSYDFVPENLVKFKIRHEVPNFDNDFFEAELETNGIQWIINITTGLMENADIRLHISNGISVEFDVQTSLAIFLEDADGGVVSKRHRFDEKLNTLAMEWPVCLACDPIGRVLVYELELAAIRKIEIPEDPMRRIGDIRLKFGQKMLVSNRMLLSINSSVFREILQNREICEIVLDDVDFVDFATLQNAIMPLREPIPSNSDLSLIR</sequence>
<dbReference type="PROSITE" id="PS50097">
    <property type="entry name" value="BTB"/>
    <property type="match status" value="1"/>
</dbReference>
<evidence type="ECO:0000259" key="1">
    <source>
        <dbReference type="PROSITE" id="PS50097"/>
    </source>
</evidence>
<dbReference type="AlphaFoldDB" id="A0A8S1ENM2"/>
<dbReference type="Proteomes" id="UP000494206">
    <property type="component" value="Unassembled WGS sequence"/>
</dbReference>
<feature type="domain" description="BTB" evidence="1">
    <location>
        <begin position="140"/>
        <end position="203"/>
    </location>
</feature>
<dbReference type="Pfam" id="PF00651">
    <property type="entry name" value="BTB"/>
    <property type="match status" value="1"/>
</dbReference>
<gene>
    <name evidence="2" type="ORF">CBOVIS_LOCUS4326</name>
</gene>
<accession>A0A8S1ENM2</accession>
<comment type="caution">
    <text evidence="2">The sequence shown here is derived from an EMBL/GenBank/DDBJ whole genome shotgun (WGS) entry which is preliminary data.</text>
</comment>
<protein>
    <recommendedName>
        <fullName evidence="1">BTB domain-containing protein</fullName>
    </recommendedName>
</protein>
<proteinExistence type="predicted"/>